<name>A0A846HJ18_9CYAN</name>
<feature type="transmembrane region" description="Helical" evidence="1">
    <location>
        <begin position="88"/>
        <end position="111"/>
    </location>
</feature>
<evidence type="ECO:0000259" key="2">
    <source>
        <dbReference type="Pfam" id="PF05226"/>
    </source>
</evidence>
<protein>
    <submittedName>
        <fullName evidence="3">CHASE2 domain-containing protein</fullName>
    </submittedName>
</protein>
<dbReference type="InterPro" id="IPR007890">
    <property type="entry name" value="CHASE2"/>
</dbReference>
<proteinExistence type="predicted"/>
<dbReference type="Pfam" id="PF05226">
    <property type="entry name" value="CHASE2"/>
    <property type="match status" value="1"/>
</dbReference>
<dbReference type="Proteomes" id="UP000031549">
    <property type="component" value="Unassembled WGS sequence"/>
</dbReference>
<feature type="domain" description="CHASE2" evidence="2">
    <location>
        <begin position="1"/>
        <end position="74"/>
    </location>
</feature>
<keyword evidence="1" id="KW-1133">Transmembrane helix</keyword>
<reference evidence="3 4" key="1">
    <citation type="journal article" date="2015" name="Genome Announc.">
        <title>Draft Genome Sequence of Cyanobacterium Hassallia byssoidea Strain VB512170, Isolated from Monuments in India.</title>
        <authorList>
            <person name="Singh D."/>
            <person name="Chandrababunaidu M.M."/>
            <person name="Panda A."/>
            <person name="Sen D."/>
            <person name="Bhattacharyya S."/>
            <person name="Adhikary S.P."/>
            <person name="Tripathy S."/>
        </authorList>
    </citation>
    <scope>NUCLEOTIDE SEQUENCE [LARGE SCALE GENOMIC DNA]</scope>
    <source>
        <strain evidence="3 4">VB512170</strain>
    </source>
</reference>
<gene>
    <name evidence="3" type="ORF">PI95_033910</name>
</gene>
<keyword evidence="4" id="KW-1185">Reference proteome</keyword>
<accession>A0A846HJ18</accession>
<dbReference type="EMBL" id="JTCM02000180">
    <property type="protein sequence ID" value="NEU77342.1"/>
    <property type="molecule type" value="Genomic_DNA"/>
</dbReference>
<organism evidence="3 4">
    <name type="scientific">Hassallia byssoidea VB512170</name>
    <dbReference type="NCBI Taxonomy" id="1304833"/>
    <lineage>
        <taxon>Bacteria</taxon>
        <taxon>Bacillati</taxon>
        <taxon>Cyanobacteriota</taxon>
        <taxon>Cyanophyceae</taxon>
        <taxon>Nostocales</taxon>
        <taxon>Tolypothrichaceae</taxon>
        <taxon>Hassallia</taxon>
    </lineage>
</organism>
<feature type="transmembrane region" description="Helical" evidence="1">
    <location>
        <begin position="56"/>
        <end position="76"/>
    </location>
</feature>
<comment type="caution">
    <text evidence="3">The sequence shown here is derived from an EMBL/GenBank/DDBJ whole genome shotgun (WGS) entry which is preliminary data.</text>
</comment>
<evidence type="ECO:0000313" key="3">
    <source>
        <dbReference type="EMBL" id="NEU77342.1"/>
    </source>
</evidence>
<feature type="transmembrane region" description="Helical" evidence="1">
    <location>
        <begin position="117"/>
        <end position="135"/>
    </location>
</feature>
<keyword evidence="1" id="KW-0812">Transmembrane</keyword>
<dbReference type="AlphaFoldDB" id="A0A846HJ18"/>
<keyword evidence="1" id="KW-0472">Membrane</keyword>
<evidence type="ECO:0000256" key="1">
    <source>
        <dbReference type="SAM" id="Phobius"/>
    </source>
</evidence>
<sequence>MVLIGSTAESVKDLFQTPYSSSIFGSPKQMAGVTIHANITSQILSAALHGRPMLRVWSQGVDCLWILLCCFVGAALSWQVKSPRKQVIIVIVAASGVGAIAYVAFLHGWWIPLVPSIIGLVVSAITLPIVTTIHLEKIQLRQTVELLVAICKEQPTAGQIAIEYLKQAESQENQVFIEQIISDSFEELNYP</sequence>
<evidence type="ECO:0000313" key="4">
    <source>
        <dbReference type="Proteomes" id="UP000031549"/>
    </source>
</evidence>